<keyword evidence="6" id="KW-1185">Reference proteome</keyword>
<dbReference type="InterPro" id="IPR046335">
    <property type="entry name" value="LacI/GalR-like_sensor"/>
</dbReference>
<dbReference type="Pfam" id="PF13377">
    <property type="entry name" value="Peripla_BP_3"/>
    <property type="match status" value="1"/>
</dbReference>
<dbReference type="Gene3D" id="3.40.50.2300">
    <property type="match status" value="2"/>
</dbReference>
<dbReference type="InterPro" id="IPR000843">
    <property type="entry name" value="HTH_LacI"/>
</dbReference>
<evidence type="ECO:0000256" key="3">
    <source>
        <dbReference type="ARBA" id="ARBA00023163"/>
    </source>
</evidence>
<dbReference type="SMART" id="SM00354">
    <property type="entry name" value="HTH_LACI"/>
    <property type="match status" value="1"/>
</dbReference>
<organism evidence="5 6">
    <name type="scientific">Murimonas intestini</name>
    <dbReference type="NCBI Taxonomy" id="1337051"/>
    <lineage>
        <taxon>Bacteria</taxon>
        <taxon>Bacillati</taxon>
        <taxon>Bacillota</taxon>
        <taxon>Clostridia</taxon>
        <taxon>Lachnospirales</taxon>
        <taxon>Lachnospiraceae</taxon>
        <taxon>Murimonas</taxon>
    </lineage>
</organism>
<comment type="caution">
    <text evidence="5">The sequence shown here is derived from an EMBL/GenBank/DDBJ whole genome shotgun (WGS) entry which is preliminary data.</text>
</comment>
<keyword evidence="1" id="KW-0805">Transcription regulation</keyword>
<dbReference type="SUPFAM" id="SSF47413">
    <property type="entry name" value="lambda repressor-like DNA-binding domains"/>
    <property type="match status" value="1"/>
</dbReference>
<keyword evidence="2" id="KW-0238">DNA-binding</keyword>
<evidence type="ECO:0000313" key="6">
    <source>
        <dbReference type="Proteomes" id="UP000245412"/>
    </source>
</evidence>
<evidence type="ECO:0000259" key="4">
    <source>
        <dbReference type="PROSITE" id="PS50932"/>
    </source>
</evidence>
<gene>
    <name evidence="5" type="ORF">C7383_106248</name>
</gene>
<sequence>MKVSIKDISERTGYSPATISNALNHKKGVNKETAAEVFRVAREIGYINENSISRIKLVIFKKNGSIIDDTPFFPTLVSGFEQECRSRGYEMVVCNVDQREEDYEAQVKSLVNDVSSASVILATEMAEEDLELFKGSRTPLVILDYWSESMEFNAVLINNADSARMATEYLIQKGHTRIGYIRGAYRIKGFRSRWVGCQTAARKHRLEIRDEDIITLSPTSNGAYKDMLAYLENAEDLATAFFADNDMIALGAMKALQEKGYRIPEDVSIVGFDDLPFSEISSPPLTTLRVPNQEMGRLAVRRVVELIQNPSNVVTKTQVCTSFIERQTVQEISDGLNI</sequence>
<proteinExistence type="predicted"/>
<evidence type="ECO:0000256" key="1">
    <source>
        <dbReference type="ARBA" id="ARBA00023015"/>
    </source>
</evidence>
<dbReference type="PANTHER" id="PTHR30146:SF109">
    <property type="entry name" value="HTH-TYPE TRANSCRIPTIONAL REGULATOR GALS"/>
    <property type="match status" value="1"/>
</dbReference>
<name>A0AB73T4A6_9FIRM</name>
<dbReference type="InterPro" id="IPR010982">
    <property type="entry name" value="Lambda_DNA-bd_dom_sf"/>
</dbReference>
<dbReference type="GO" id="GO:0000976">
    <property type="term" value="F:transcription cis-regulatory region binding"/>
    <property type="evidence" value="ECO:0007669"/>
    <property type="project" value="TreeGrafter"/>
</dbReference>
<evidence type="ECO:0000313" key="5">
    <source>
        <dbReference type="EMBL" id="PWJ75678.1"/>
    </source>
</evidence>
<protein>
    <submittedName>
        <fullName evidence="5">LacI family transcriptional regulator</fullName>
    </submittedName>
</protein>
<dbReference type="GO" id="GO:0003700">
    <property type="term" value="F:DNA-binding transcription factor activity"/>
    <property type="evidence" value="ECO:0007669"/>
    <property type="project" value="TreeGrafter"/>
</dbReference>
<dbReference type="InterPro" id="IPR028082">
    <property type="entry name" value="Peripla_BP_I"/>
</dbReference>
<dbReference type="Pfam" id="PF00356">
    <property type="entry name" value="LacI"/>
    <property type="match status" value="1"/>
</dbReference>
<dbReference type="Gene3D" id="1.10.260.40">
    <property type="entry name" value="lambda repressor-like DNA-binding domains"/>
    <property type="match status" value="1"/>
</dbReference>
<dbReference type="AlphaFoldDB" id="A0AB73T4A6"/>
<accession>A0AB73T4A6</accession>
<dbReference type="SUPFAM" id="SSF53822">
    <property type="entry name" value="Periplasmic binding protein-like I"/>
    <property type="match status" value="1"/>
</dbReference>
<feature type="domain" description="HTH lacI-type" evidence="4">
    <location>
        <begin position="3"/>
        <end position="47"/>
    </location>
</feature>
<dbReference type="Proteomes" id="UP000245412">
    <property type="component" value="Unassembled WGS sequence"/>
</dbReference>
<dbReference type="CDD" id="cd01392">
    <property type="entry name" value="HTH_LacI"/>
    <property type="match status" value="1"/>
</dbReference>
<dbReference type="PROSITE" id="PS50932">
    <property type="entry name" value="HTH_LACI_2"/>
    <property type="match status" value="1"/>
</dbReference>
<dbReference type="RefSeq" id="WP_109626602.1">
    <property type="nucleotide sequence ID" value="NZ_CABJAT010000006.1"/>
</dbReference>
<dbReference type="PANTHER" id="PTHR30146">
    <property type="entry name" value="LACI-RELATED TRANSCRIPTIONAL REPRESSOR"/>
    <property type="match status" value="1"/>
</dbReference>
<evidence type="ECO:0000256" key="2">
    <source>
        <dbReference type="ARBA" id="ARBA00023125"/>
    </source>
</evidence>
<dbReference type="EMBL" id="QGGY01000006">
    <property type="protein sequence ID" value="PWJ75678.1"/>
    <property type="molecule type" value="Genomic_DNA"/>
</dbReference>
<keyword evidence="3" id="KW-0804">Transcription</keyword>
<reference evidence="5 6" key="1">
    <citation type="submission" date="2018-05" db="EMBL/GenBank/DDBJ databases">
        <authorList>
            <person name="Goeker M."/>
            <person name="Huntemann M."/>
            <person name="Clum A."/>
            <person name="Pillay M."/>
            <person name="Palaniappan K."/>
            <person name="Varghese N."/>
            <person name="Mikhailova N."/>
            <person name="Stamatis D."/>
            <person name="Reddy T."/>
            <person name="Daum C."/>
            <person name="Shapiro N."/>
            <person name="Ivanova N."/>
            <person name="Kyrpides N."/>
            <person name="Woyke T."/>
        </authorList>
    </citation>
    <scope>NUCLEOTIDE SEQUENCE [LARGE SCALE GENOMIC DNA]</scope>
    <source>
        <strain evidence="5 6">DSM 26524</strain>
    </source>
</reference>